<gene>
    <name evidence="2" type="ORF">FHS92_001946</name>
</gene>
<keyword evidence="3" id="KW-1185">Reference proteome</keyword>
<protein>
    <submittedName>
        <fullName evidence="2">N-acyl-D-aspartate/D-glutamate deacylase</fullName>
    </submittedName>
</protein>
<evidence type="ECO:0000313" key="3">
    <source>
        <dbReference type="Proteomes" id="UP000552700"/>
    </source>
</evidence>
<dbReference type="PANTHER" id="PTHR11647:SF1">
    <property type="entry name" value="COLLAPSIN RESPONSE MEDIATOR PROTEIN"/>
    <property type="match status" value="1"/>
</dbReference>
<dbReference type="PANTHER" id="PTHR11647">
    <property type="entry name" value="HYDRANTOINASE/DIHYDROPYRIMIDINASE FAMILY MEMBER"/>
    <property type="match status" value="1"/>
</dbReference>
<name>A0A841J047_9SPHN</name>
<dbReference type="InterPro" id="IPR011059">
    <property type="entry name" value="Metal-dep_hydrolase_composite"/>
</dbReference>
<dbReference type="GO" id="GO:0016812">
    <property type="term" value="F:hydrolase activity, acting on carbon-nitrogen (but not peptide) bonds, in cyclic amides"/>
    <property type="evidence" value="ECO:0007669"/>
    <property type="project" value="TreeGrafter"/>
</dbReference>
<evidence type="ECO:0000259" key="1">
    <source>
        <dbReference type="Pfam" id="PF07969"/>
    </source>
</evidence>
<dbReference type="RefSeq" id="WP_184079945.1">
    <property type="nucleotide sequence ID" value="NZ_JACIJP010000002.1"/>
</dbReference>
<dbReference type="AlphaFoldDB" id="A0A841J047"/>
<comment type="caution">
    <text evidence="2">The sequence shown here is derived from an EMBL/GenBank/DDBJ whole genome shotgun (WGS) entry which is preliminary data.</text>
</comment>
<dbReference type="Pfam" id="PF07969">
    <property type="entry name" value="Amidohydro_3"/>
    <property type="match status" value="1"/>
</dbReference>
<proteinExistence type="predicted"/>
<dbReference type="InterPro" id="IPR050378">
    <property type="entry name" value="Metallo-dep_Hydrolases_sf"/>
</dbReference>
<dbReference type="InterPro" id="IPR013108">
    <property type="entry name" value="Amidohydro_3"/>
</dbReference>
<dbReference type="InterPro" id="IPR032466">
    <property type="entry name" value="Metal_Hydrolase"/>
</dbReference>
<dbReference type="SUPFAM" id="SSF51338">
    <property type="entry name" value="Composite domain of metallo-dependent hydrolases"/>
    <property type="match status" value="1"/>
</dbReference>
<dbReference type="Proteomes" id="UP000552700">
    <property type="component" value="Unassembled WGS sequence"/>
</dbReference>
<accession>A0A841J047</accession>
<reference evidence="2 3" key="1">
    <citation type="submission" date="2020-08" db="EMBL/GenBank/DDBJ databases">
        <title>Genomic Encyclopedia of Type Strains, Phase IV (KMG-IV): sequencing the most valuable type-strain genomes for metagenomic binning, comparative biology and taxonomic classification.</title>
        <authorList>
            <person name="Goeker M."/>
        </authorList>
    </citation>
    <scope>NUCLEOTIDE SEQUENCE [LARGE SCALE GENOMIC DNA]</scope>
    <source>
        <strain evidence="2 3">DSM 102255</strain>
    </source>
</reference>
<dbReference type="Gene3D" id="3.20.20.140">
    <property type="entry name" value="Metal-dependent hydrolases"/>
    <property type="match status" value="2"/>
</dbReference>
<feature type="domain" description="Amidohydrolase 3" evidence="1">
    <location>
        <begin position="47"/>
        <end position="566"/>
    </location>
</feature>
<dbReference type="GO" id="GO:0005829">
    <property type="term" value="C:cytosol"/>
    <property type="evidence" value="ECO:0007669"/>
    <property type="project" value="TreeGrafter"/>
</dbReference>
<dbReference type="Gene3D" id="2.30.40.10">
    <property type="entry name" value="Urease, subunit C, domain 1"/>
    <property type="match status" value="1"/>
</dbReference>
<dbReference type="EMBL" id="JACIJP010000002">
    <property type="protein sequence ID" value="MBB6124217.1"/>
    <property type="molecule type" value="Genomic_DNA"/>
</dbReference>
<dbReference type="SUPFAM" id="SSF51556">
    <property type="entry name" value="Metallo-dependent hydrolases"/>
    <property type="match status" value="1"/>
</dbReference>
<sequence>MTQALDVVIRGGTVVDGSGGEPYRADVGIVGDTISVVGKIDDVGRVEVDATGQFVTPGFIDPHTHYDAQVTWSHSLRPSTYHGVTTVVMGNCGVGFAPCKPQHRDILVTLMEGIEDIPEIVMTEGMPWQWETFPNYLDFIGARAFDADVAAYLPHAALRVYVMGERAKASEKATEQDLAQMTAIVAEAVRAGAIGVSTSRNLMHRGSDGNMAPHVQSDRDELLALARGLKEAGRGVFQIIPQMIDHAAQHQVAVEGQPQFVARELALFREIAQTSGGPVTFSLTDAAWAPGIYTHALEESARVNAEHGTQIRPQIFPRPIGMLIGLDLSVHPFMYHPTYLRIKDLPVDERVAILRRPETRKQLLSEEPDTTTAGAKGAAYVSIALEGYRLGNPPRYTLGPDRSLRAEAERRNVSLFEVALDWLLDGDGTTMYLAPGGNVGSETLENVAEMLHDPNAIVGLGDGGAHYGSVCDAGFPTTLLGYWVRDRQGEGQIPLGKAINMLSRRNAELFGFMDRGLIAPGMRADLNIIDLDRIDAQMPEVVRDLPADGRRITQRAVGYTATMLRGTFTHRGDVPTGATPGGLVRSAFVDAL</sequence>
<evidence type="ECO:0000313" key="2">
    <source>
        <dbReference type="EMBL" id="MBB6124217.1"/>
    </source>
</evidence>
<organism evidence="2 3">
    <name type="scientific">Sphingobium subterraneum</name>
    <dbReference type="NCBI Taxonomy" id="627688"/>
    <lineage>
        <taxon>Bacteria</taxon>
        <taxon>Pseudomonadati</taxon>
        <taxon>Pseudomonadota</taxon>
        <taxon>Alphaproteobacteria</taxon>
        <taxon>Sphingomonadales</taxon>
        <taxon>Sphingomonadaceae</taxon>
        <taxon>Sphingobium</taxon>
    </lineage>
</organism>